<organism evidence="2 3">
    <name type="scientific">Sordaria brevicollis</name>
    <dbReference type="NCBI Taxonomy" id="83679"/>
    <lineage>
        <taxon>Eukaryota</taxon>
        <taxon>Fungi</taxon>
        <taxon>Dikarya</taxon>
        <taxon>Ascomycota</taxon>
        <taxon>Pezizomycotina</taxon>
        <taxon>Sordariomycetes</taxon>
        <taxon>Sordariomycetidae</taxon>
        <taxon>Sordariales</taxon>
        <taxon>Sordariaceae</taxon>
        <taxon>Sordaria</taxon>
    </lineage>
</organism>
<reference evidence="2" key="1">
    <citation type="journal article" date="2023" name="Mol. Phylogenet. Evol.">
        <title>Genome-scale phylogeny and comparative genomics of the fungal order Sordariales.</title>
        <authorList>
            <person name="Hensen N."/>
            <person name="Bonometti L."/>
            <person name="Westerberg I."/>
            <person name="Brannstrom I.O."/>
            <person name="Guillou S."/>
            <person name="Cros-Aarteil S."/>
            <person name="Calhoun S."/>
            <person name="Haridas S."/>
            <person name="Kuo A."/>
            <person name="Mondo S."/>
            <person name="Pangilinan J."/>
            <person name="Riley R."/>
            <person name="LaButti K."/>
            <person name="Andreopoulos B."/>
            <person name="Lipzen A."/>
            <person name="Chen C."/>
            <person name="Yan M."/>
            <person name="Daum C."/>
            <person name="Ng V."/>
            <person name="Clum A."/>
            <person name="Steindorff A."/>
            <person name="Ohm R.A."/>
            <person name="Martin F."/>
            <person name="Silar P."/>
            <person name="Natvig D.O."/>
            <person name="Lalanne C."/>
            <person name="Gautier V."/>
            <person name="Ament-Velasquez S.L."/>
            <person name="Kruys A."/>
            <person name="Hutchinson M.I."/>
            <person name="Powell A.J."/>
            <person name="Barry K."/>
            <person name="Miller A.N."/>
            <person name="Grigoriev I.V."/>
            <person name="Debuchy R."/>
            <person name="Gladieux P."/>
            <person name="Hiltunen Thoren M."/>
            <person name="Johannesson H."/>
        </authorList>
    </citation>
    <scope>NUCLEOTIDE SEQUENCE</scope>
    <source>
        <strain evidence="2">FGSC 1904</strain>
    </source>
</reference>
<feature type="signal peptide" evidence="1">
    <location>
        <begin position="1"/>
        <end position="18"/>
    </location>
</feature>
<accession>A0AAE0UAZ1</accession>
<protein>
    <submittedName>
        <fullName evidence="2">Uncharacterized protein</fullName>
    </submittedName>
</protein>
<name>A0AAE0UAZ1_SORBR</name>
<keyword evidence="1" id="KW-0732">Signal</keyword>
<keyword evidence="3" id="KW-1185">Reference proteome</keyword>
<reference evidence="2" key="2">
    <citation type="submission" date="2023-07" db="EMBL/GenBank/DDBJ databases">
        <authorList>
            <consortium name="Lawrence Berkeley National Laboratory"/>
            <person name="Haridas S."/>
            <person name="Hensen N."/>
            <person name="Bonometti L."/>
            <person name="Westerberg I."/>
            <person name="Brannstrom I.O."/>
            <person name="Guillou S."/>
            <person name="Cros-Aarteil S."/>
            <person name="Calhoun S."/>
            <person name="Kuo A."/>
            <person name="Mondo S."/>
            <person name="Pangilinan J."/>
            <person name="Riley R."/>
            <person name="LaButti K."/>
            <person name="Andreopoulos B."/>
            <person name="Lipzen A."/>
            <person name="Chen C."/>
            <person name="Yanf M."/>
            <person name="Daum C."/>
            <person name="Ng V."/>
            <person name="Clum A."/>
            <person name="Steindorff A."/>
            <person name="Ohm R."/>
            <person name="Martin F."/>
            <person name="Silar P."/>
            <person name="Natvig D."/>
            <person name="Lalanne C."/>
            <person name="Gautier V."/>
            <person name="Ament-velasquez S.L."/>
            <person name="Kruys A."/>
            <person name="Hutchinson M.I."/>
            <person name="Powell A.J."/>
            <person name="Barry K."/>
            <person name="Miller A.N."/>
            <person name="Grigoriev I.V."/>
            <person name="Debuchy R."/>
            <person name="Gladieux P."/>
            <person name="Thoren M.H."/>
            <person name="Johannesson H."/>
        </authorList>
    </citation>
    <scope>NUCLEOTIDE SEQUENCE</scope>
    <source>
        <strain evidence="2">FGSC 1904</strain>
    </source>
</reference>
<proteinExistence type="predicted"/>
<evidence type="ECO:0000313" key="3">
    <source>
        <dbReference type="Proteomes" id="UP001281003"/>
    </source>
</evidence>
<feature type="chain" id="PRO_5042146593" evidence="1">
    <location>
        <begin position="19"/>
        <end position="74"/>
    </location>
</feature>
<comment type="caution">
    <text evidence="2">The sequence shown here is derived from an EMBL/GenBank/DDBJ whole genome shotgun (WGS) entry which is preliminary data.</text>
</comment>
<dbReference type="Proteomes" id="UP001281003">
    <property type="component" value="Unassembled WGS sequence"/>
</dbReference>
<dbReference type="AlphaFoldDB" id="A0AAE0UAZ1"/>
<gene>
    <name evidence="2" type="ORF">B0T20DRAFT_414772</name>
</gene>
<sequence length="74" mass="7764">MQRSHLALVAVVVDDVLGDCLLSGTLGGMSDTLRKPCEITLCKFEAKTAVRVGKKPFGLVIASPTPDLVSAHGE</sequence>
<dbReference type="EMBL" id="JAUTDP010000008">
    <property type="protein sequence ID" value="KAK3396909.1"/>
    <property type="molecule type" value="Genomic_DNA"/>
</dbReference>
<evidence type="ECO:0000313" key="2">
    <source>
        <dbReference type="EMBL" id="KAK3396909.1"/>
    </source>
</evidence>
<evidence type="ECO:0000256" key="1">
    <source>
        <dbReference type="SAM" id="SignalP"/>
    </source>
</evidence>